<feature type="transmembrane region" description="Helical" evidence="4">
    <location>
        <begin position="361"/>
        <end position="383"/>
    </location>
</feature>
<feature type="region of interest" description="Disordered" evidence="3">
    <location>
        <begin position="20"/>
        <end position="68"/>
    </location>
</feature>
<accession>A0A5Q2N5G9</accession>
<dbReference type="PANTHER" id="PTHR22550:SF5">
    <property type="entry name" value="LEUCINE ZIPPER PROTEIN 4"/>
    <property type="match status" value="1"/>
</dbReference>
<comment type="similarity">
    <text evidence="1">Belongs to the GerABKA family.</text>
</comment>
<feature type="transmembrane region" description="Helical" evidence="4">
    <location>
        <begin position="455"/>
        <end position="479"/>
    </location>
</feature>
<name>A0A5Q2N5G9_9FIRM</name>
<dbReference type="Pfam" id="PF03323">
    <property type="entry name" value="GerA"/>
    <property type="match status" value="1"/>
</dbReference>
<gene>
    <name evidence="5" type="ORF">FTV88_1727</name>
</gene>
<dbReference type="InterPro" id="IPR004995">
    <property type="entry name" value="Spore_Ger"/>
</dbReference>
<dbReference type="InterPro" id="IPR050768">
    <property type="entry name" value="UPF0353/GerABKA_families"/>
</dbReference>
<dbReference type="Proteomes" id="UP000366051">
    <property type="component" value="Chromosome"/>
</dbReference>
<dbReference type="AlphaFoldDB" id="A0A5Q2N5G9"/>
<protein>
    <submittedName>
        <fullName evidence="5">GerA spore germination protein</fullName>
    </submittedName>
</protein>
<dbReference type="KEGG" id="hcv:FTV88_1727"/>
<keyword evidence="2 4" id="KW-0472">Membrane</keyword>
<keyword evidence="6" id="KW-1185">Reference proteome</keyword>
<dbReference type="PIRSF" id="PIRSF005690">
    <property type="entry name" value="GerBA"/>
    <property type="match status" value="1"/>
</dbReference>
<evidence type="ECO:0000256" key="3">
    <source>
        <dbReference type="SAM" id="MobiDB-lite"/>
    </source>
</evidence>
<dbReference type="RefSeq" id="WP_153725125.1">
    <property type="nucleotide sequence ID" value="NZ_CP045875.1"/>
</dbReference>
<evidence type="ECO:0000313" key="6">
    <source>
        <dbReference type="Proteomes" id="UP000366051"/>
    </source>
</evidence>
<feature type="transmembrane region" description="Helical" evidence="4">
    <location>
        <begin position="486"/>
        <end position="512"/>
    </location>
</feature>
<proteinExistence type="inferred from homology"/>
<reference evidence="6" key="1">
    <citation type="submission" date="2019-11" db="EMBL/GenBank/DDBJ databases">
        <title>Genome sequence of Heliorestis convoluta strain HH, an alkaliphilic and minimalistic phototrophic bacterium from a soda lake in Egypt.</title>
        <authorList>
            <person name="Dewey E.D."/>
            <person name="Stokes L.M."/>
            <person name="Burchell B.M."/>
            <person name="Shaffer K.N."/>
            <person name="Huntington A.M."/>
            <person name="Baker J.M."/>
            <person name="Nadendla S."/>
            <person name="Giglio M.G."/>
            <person name="Touchman J.W."/>
            <person name="Blankenship R.E."/>
            <person name="Madigan M.T."/>
            <person name="Sattley W.M."/>
        </authorList>
    </citation>
    <scope>NUCLEOTIDE SEQUENCE [LARGE SCALE GENOMIC DNA]</scope>
    <source>
        <strain evidence="6">HH</strain>
    </source>
</reference>
<dbReference type="EMBL" id="CP045875">
    <property type="protein sequence ID" value="QGG47825.1"/>
    <property type="molecule type" value="Genomic_DNA"/>
</dbReference>
<keyword evidence="4" id="KW-0812">Transmembrane</keyword>
<evidence type="ECO:0000313" key="5">
    <source>
        <dbReference type="EMBL" id="QGG47825.1"/>
    </source>
</evidence>
<dbReference type="PANTHER" id="PTHR22550">
    <property type="entry name" value="SPORE GERMINATION PROTEIN"/>
    <property type="match status" value="1"/>
</dbReference>
<sequence length="578" mass="64361">MSSLNWKKLIKSFLSIKKPPIDKSFSLKPTPPLKKSPLEEPEDVTSLYKPQEKPTPFPDQKNQEDQESGVIPNNLSSVRHWLDQEFLLSLNDDVMVRPLSIGLPYSVPALLVYFHSQVSTEHLSTMLIHPLTMEVTPPASSPETATLLDLLACKVTTAPGETLITQDKKTIVERLINGHVILFVEGQEKALVIEGITVPGRAISPPTIESTARGPQESFVEDLDTNIGLVRARLRTPRLVCEIRVVGRLARTRYCLVYIAGLTNPALVKEMRKRIQSIDVDTVHDLGLFEQYLEDQSNSLVPQHVITERPDRVTAALSDGSMAVLLDRSPYGLVAPITLWNFIHSPEDMYLRTPFGNFIRLLRLFSVIITLFAPALYMAVQAYHPEMLPTELMLATAGAREQVPFPVFIEILFLELSLELIREASLRVPQQVGPTIGIVGAIIIGQAAVEAGLVSPILVVIMAITALASFSLPTYTFFYSIRILRLILLVGAAFLGLYGLAIVALLLAFHLAGVKSLGVPLLSPLTPKRPFGDDFIFRGPISYQNKRPLSLRSLDKFRENQWRPPRSRIGKIKLRRTL</sequence>
<organism evidence="5 6">
    <name type="scientific">Heliorestis convoluta</name>
    <dbReference type="NCBI Taxonomy" id="356322"/>
    <lineage>
        <taxon>Bacteria</taxon>
        <taxon>Bacillati</taxon>
        <taxon>Bacillota</taxon>
        <taxon>Clostridia</taxon>
        <taxon>Eubacteriales</taxon>
        <taxon>Heliobacteriaceae</taxon>
        <taxon>Heliorestis</taxon>
    </lineage>
</organism>
<dbReference type="GO" id="GO:0016020">
    <property type="term" value="C:membrane"/>
    <property type="evidence" value="ECO:0007669"/>
    <property type="project" value="InterPro"/>
</dbReference>
<dbReference type="GO" id="GO:0009847">
    <property type="term" value="P:spore germination"/>
    <property type="evidence" value="ECO:0007669"/>
    <property type="project" value="InterPro"/>
</dbReference>
<evidence type="ECO:0000256" key="2">
    <source>
        <dbReference type="ARBA" id="ARBA00023136"/>
    </source>
</evidence>
<evidence type="ECO:0000256" key="4">
    <source>
        <dbReference type="SAM" id="Phobius"/>
    </source>
</evidence>
<keyword evidence="4" id="KW-1133">Transmembrane helix</keyword>
<dbReference type="OrthoDB" id="1726708at2"/>
<evidence type="ECO:0000256" key="1">
    <source>
        <dbReference type="ARBA" id="ARBA00005278"/>
    </source>
</evidence>